<gene>
    <name evidence="2" type="ORF">EXE30_06905</name>
</gene>
<accession>A0A4Q6XBJ7</accession>
<sequence length="101" mass="11334">MWEEFLKYTKEIYEAFGIAFASFLMAFTMALIRTKRKHGKADWLEAGMCGLFAVGTWSLLMWFNVPEMVAVGAASAIGFKGTHFVSDLIDKKTGGDNEINR</sequence>
<feature type="transmembrane region" description="Helical" evidence="1">
    <location>
        <begin position="44"/>
        <end position="63"/>
    </location>
</feature>
<keyword evidence="3" id="KW-1185">Reference proteome</keyword>
<organism evidence="2 3">
    <name type="scientific">Acinetobacter halotolerans</name>
    <dbReference type="NCBI Taxonomy" id="1752076"/>
    <lineage>
        <taxon>Bacteria</taxon>
        <taxon>Pseudomonadati</taxon>
        <taxon>Pseudomonadota</taxon>
        <taxon>Gammaproteobacteria</taxon>
        <taxon>Moraxellales</taxon>
        <taxon>Moraxellaceae</taxon>
        <taxon>Acinetobacter</taxon>
    </lineage>
</organism>
<feature type="transmembrane region" description="Helical" evidence="1">
    <location>
        <begin position="12"/>
        <end position="32"/>
    </location>
</feature>
<evidence type="ECO:0000256" key="1">
    <source>
        <dbReference type="SAM" id="Phobius"/>
    </source>
</evidence>
<proteinExistence type="predicted"/>
<evidence type="ECO:0000313" key="3">
    <source>
        <dbReference type="Proteomes" id="UP000292110"/>
    </source>
</evidence>
<reference evidence="2 3" key="1">
    <citation type="submission" date="2019-02" db="EMBL/GenBank/DDBJ databases">
        <title>The draft genome of Acinetobacter halotolerans strain JCM 31009.</title>
        <authorList>
            <person name="Qin J."/>
            <person name="Feng Y."/>
            <person name="Nemec A."/>
            <person name="Zong Z."/>
        </authorList>
    </citation>
    <scope>NUCLEOTIDE SEQUENCE [LARGE SCALE GENOMIC DNA]</scope>
    <source>
        <strain evidence="2 3">JCM 31009</strain>
    </source>
</reference>
<dbReference type="Pfam" id="PF05106">
    <property type="entry name" value="Phage_holin_3_1"/>
    <property type="match status" value="1"/>
</dbReference>
<dbReference type="InterPro" id="IPR006481">
    <property type="entry name" value="Phage_lambda_GpS_holin"/>
</dbReference>
<dbReference type="AlphaFoldDB" id="A0A4Q6XBJ7"/>
<comment type="caution">
    <text evidence="2">The sequence shown here is derived from an EMBL/GenBank/DDBJ whole genome shotgun (WGS) entry which is preliminary data.</text>
</comment>
<dbReference type="RefSeq" id="WP_130161768.1">
    <property type="nucleotide sequence ID" value="NZ_SGIM01000004.1"/>
</dbReference>
<evidence type="ECO:0000313" key="2">
    <source>
        <dbReference type="EMBL" id="RZF53698.1"/>
    </source>
</evidence>
<keyword evidence="1" id="KW-0472">Membrane</keyword>
<dbReference type="Proteomes" id="UP000292110">
    <property type="component" value="Unassembled WGS sequence"/>
</dbReference>
<keyword evidence="1" id="KW-0812">Transmembrane</keyword>
<keyword evidence="1" id="KW-1133">Transmembrane helix</keyword>
<dbReference type="EMBL" id="SGIM01000004">
    <property type="protein sequence ID" value="RZF53698.1"/>
    <property type="molecule type" value="Genomic_DNA"/>
</dbReference>
<protein>
    <submittedName>
        <fullName evidence="2">Holin</fullName>
    </submittedName>
</protein>
<name>A0A4Q6XBJ7_9GAMM</name>